<dbReference type="SUPFAM" id="SSF56349">
    <property type="entry name" value="DNA breaking-rejoining enzymes"/>
    <property type="match status" value="1"/>
</dbReference>
<accession>A0A1Q3EXH3</accession>
<dbReference type="InterPro" id="IPR050090">
    <property type="entry name" value="Tyrosine_recombinase_XerCD"/>
</dbReference>
<name>A0A1Q3EXH3_CULTA</name>
<dbReference type="InterPro" id="IPR002104">
    <property type="entry name" value="Integrase_catalytic"/>
</dbReference>
<dbReference type="PANTHER" id="PTHR30349">
    <property type="entry name" value="PHAGE INTEGRASE-RELATED"/>
    <property type="match status" value="1"/>
</dbReference>
<reference evidence="5" key="1">
    <citation type="submission" date="2017-01" db="EMBL/GenBank/DDBJ databases">
        <title>A deep insight into the sialotranscriptome of adult male and female Cluex tarsalis mosquitoes.</title>
        <authorList>
            <person name="Ribeiro J.M."/>
            <person name="Moreira F."/>
            <person name="Bernard K.A."/>
            <person name="Calvo E."/>
        </authorList>
    </citation>
    <scope>NUCLEOTIDE SEQUENCE</scope>
    <source>
        <strain evidence="5">Kern County</strain>
        <tissue evidence="5">Salivary glands</tissue>
    </source>
</reference>
<organism evidence="5">
    <name type="scientific">Culex tarsalis</name>
    <name type="common">Encephalitis mosquito</name>
    <dbReference type="NCBI Taxonomy" id="7177"/>
    <lineage>
        <taxon>Eukaryota</taxon>
        <taxon>Metazoa</taxon>
        <taxon>Ecdysozoa</taxon>
        <taxon>Arthropoda</taxon>
        <taxon>Hexapoda</taxon>
        <taxon>Insecta</taxon>
        <taxon>Pterygota</taxon>
        <taxon>Neoptera</taxon>
        <taxon>Endopterygota</taxon>
        <taxon>Diptera</taxon>
        <taxon>Nematocera</taxon>
        <taxon>Culicoidea</taxon>
        <taxon>Culicidae</taxon>
        <taxon>Culicinae</taxon>
        <taxon>Culicini</taxon>
        <taxon>Culex</taxon>
        <taxon>Culex</taxon>
    </lineage>
</organism>
<evidence type="ECO:0000259" key="4">
    <source>
        <dbReference type="PROSITE" id="PS51898"/>
    </source>
</evidence>
<sequence length="426" mass="48011">MLREVQMEPVEASETTERGTVCKTEVEEPMFRFPEAEHCYREAESSNITSQSQPAYKIEVEEPTISYQPAADQLGRNQDGIVDSDSDSDCPMDGDAGATADGLLPEKSKPLYESAFKRFQDWQTKNRIDATDEKSLLAYFSEELGAKKPSTKWSLYSMLRTMIQLKMGINIGDFVNLKSFLKRKADGYSPKKSKIFTKEQVFNFLKEADDSFHLVTKVALIVGVYGACRRDELLKLTLDDIEDQGDCIKITIPNVKTKSMRQFIVTRGTDPDVDMLNLVRMYAEKRVPGTNHTRFFVTYRNGKCTKQPLGINTIAKLPKIIAEYLKLPSPELYTSHCFRRSSTSLLQADSGGVDITVLKRHGGGSNNAPARRTETIPVNPPLPETIWKTQEHWDPTPSTSSTTNPPQFHQLTNYLSLVERSDPSQT</sequence>
<evidence type="ECO:0000313" key="5">
    <source>
        <dbReference type="EMBL" id="JAV19990.1"/>
    </source>
</evidence>
<dbReference type="InterPro" id="IPR011010">
    <property type="entry name" value="DNA_brk_join_enz"/>
</dbReference>
<proteinExistence type="predicted"/>
<keyword evidence="2" id="KW-0233">DNA recombination</keyword>
<evidence type="ECO:0000256" key="1">
    <source>
        <dbReference type="ARBA" id="ARBA00023125"/>
    </source>
</evidence>
<dbReference type="GO" id="GO:0003677">
    <property type="term" value="F:DNA binding"/>
    <property type="evidence" value="ECO:0007669"/>
    <property type="project" value="UniProtKB-KW"/>
</dbReference>
<protein>
    <submittedName>
        <fullName evidence="5">Putative crypton-1 tc</fullName>
    </submittedName>
</protein>
<dbReference type="EMBL" id="GFDL01015055">
    <property type="protein sequence ID" value="JAV19990.1"/>
    <property type="molecule type" value="Transcribed_RNA"/>
</dbReference>
<dbReference type="PROSITE" id="PS51898">
    <property type="entry name" value="TYR_RECOMBINASE"/>
    <property type="match status" value="1"/>
</dbReference>
<dbReference type="InterPro" id="IPR013762">
    <property type="entry name" value="Integrase-like_cat_sf"/>
</dbReference>
<feature type="domain" description="Tyr recombinase" evidence="4">
    <location>
        <begin position="191"/>
        <end position="388"/>
    </location>
</feature>
<dbReference type="GO" id="GO:0006310">
    <property type="term" value="P:DNA recombination"/>
    <property type="evidence" value="ECO:0007669"/>
    <property type="project" value="UniProtKB-KW"/>
</dbReference>
<evidence type="ECO:0000256" key="2">
    <source>
        <dbReference type="ARBA" id="ARBA00023172"/>
    </source>
</evidence>
<evidence type="ECO:0000256" key="3">
    <source>
        <dbReference type="SAM" id="MobiDB-lite"/>
    </source>
</evidence>
<dbReference type="CDD" id="cd00397">
    <property type="entry name" value="DNA_BRE_C"/>
    <property type="match status" value="1"/>
</dbReference>
<dbReference type="AlphaFoldDB" id="A0A1Q3EXH3"/>
<keyword evidence="1" id="KW-0238">DNA-binding</keyword>
<dbReference type="PANTHER" id="PTHR30349:SF41">
    <property type="entry name" value="INTEGRASE_RECOMBINASE PROTEIN MJ0367-RELATED"/>
    <property type="match status" value="1"/>
</dbReference>
<dbReference type="Gene3D" id="1.10.443.10">
    <property type="entry name" value="Intergrase catalytic core"/>
    <property type="match status" value="1"/>
</dbReference>
<feature type="region of interest" description="Disordered" evidence="3">
    <location>
        <begin position="361"/>
        <end position="381"/>
    </location>
</feature>
<feature type="region of interest" description="Disordered" evidence="3">
    <location>
        <begin position="1"/>
        <end position="20"/>
    </location>
</feature>
<dbReference type="GO" id="GO:0015074">
    <property type="term" value="P:DNA integration"/>
    <property type="evidence" value="ECO:0007669"/>
    <property type="project" value="InterPro"/>
</dbReference>